<dbReference type="Proteomes" id="UP000030300">
    <property type="component" value="Chromosome"/>
</dbReference>
<sequence length="339" mass="36102">MSRPITDAGVAGLAIHEGRAELLEEIMTADVAVHPTPDAGFPRPPRRTRWLPALVAASVLGAIGAGAVVLPRILDDEVTVVDAPPFATPSRGPLAVLDAPGWSVRSVSAQPGYGDVSYENGDAELEIRWKEAADHDGYVASRTRIDAPKVDPGRPVTVLGAPGLLWAYGPDDHTVIRQAEGDVFLELRGTGLDEAAYLALLDRLLAVAPADLEDHLPARFVTGAERDDAIAQALTGIPLPDALDRDSIESTEVDPYHLGADVAGTVACAWIAQYEAATETGDVAAAQEAQDALRTSRDWPVLRRMDREGDYPEVVWEISADIVRGVLPVEYDEGLGCSD</sequence>
<dbReference type="KEGG" id="psim:KR76_23440"/>
<reference evidence="1 2" key="1">
    <citation type="journal article" date="2015" name="Genome Announc.">
        <title>Complete Genome Sequence of Steroid-Transforming Nocardioides simplex VKM Ac-2033D.</title>
        <authorList>
            <person name="Shtratnikova V.Y."/>
            <person name="Schelkunov M.I."/>
            <person name="Pekov Y.A."/>
            <person name="Fokina V.V."/>
            <person name="Logacheva M.D."/>
            <person name="Sokolov S.L."/>
            <person name="Bragin E.Y."/>
            <person name="Ashapkin V.V."/>
            <person name="Donova M.V."/>
        </authorList>
    </citation>
    <scope>NUCLEOTIDE SEQUENCE [LARGE SCALE GENOMIC DNA]</scope>
    <source>
        <strain evidence="1 2">VKM Ac-2033D</strain>
    </source>
</reference>
<gene>
    <name evidence="1" type="ORF">KR76_23440</name>
</gene>
<organism evidence="1 2">
    <name type="scientific">Nocardioides simplex</name>
    <name type="common">Arthrobacter simplex</name>
    <dbReference type="NCBI Taxonomy" id="2045"/>
    <lineage>
        <taxon>Bacteria</taxon>
        <taxon>Bacillati</taxon>
        <taxon>Actinomycetota</taxon>
        <taxon>Actinomycetes</taxon>
        <taxon>Propionibacteriales</taxon>
        <taxon>Nocardioidaceae</taxon>
        <taxon>Pimelobacter</taxon>
    </lineage>
</organism>
<dbReference type="EMBL" id="CP009896">
    <property type="protein sequence ID" value="AIY18992.1"/>
    <property type="molecule type" value="Genomic_DNA"/>
</dbReference>
<name>A0A0A1DR05_NOCSI</name>
<dbReference type="eggNOG" id="ENOG5032R60">
    <property type="taxonomic scope" value="Bacteria"/>
</dbReference>
<protein>
    <submittedName>
        <fullName evidence="1">Uncharacterized protein</fullName>
    </submittedName>
</protein>
<keyword evidence="2" id="KW-1185">Reference proteome</keyword>
<proteinExistence type="predicted"/>
<accession>A0A0A1DR05</accession>
<evidence type="ECO:0000313" key="2">
    <source>
        <dbReference type="Proteomes" id="UP000030300"/>
    </source>
</evidence>
<dbReference type="HOGENOM" id="CLU_791380_0_0_11"/>
<dbReference type="STRING" id="2045.KR76_23440"/>
<dbReference type="GeneID" id="96611726"/>
<dbReference type="AlphaFoldDB" id="A0A0A1DR05"/>
<dbReference type="OrthoDB" id="3779668at2"/>
<evidence type="ECO:0000313" key="1">
    <source>
        <dbReference type="EMBL" id="AIY18992.1"/>
    </source>
</evidence>
<dbReference type="RefSeq" id="WP_038681787.1">
    <property type="nucleotide sequence ID" value="NZ_BJMC01000014.1"/>
</dbReference>